<reference evidence="2 4" key="2">
    <citation type="submission" date="2018-04" db="EMBL/GenBank/DDBJ databases">
        <title>Genomes of the Obligate Erwinia dacicola and Facultative Enterobacter sp. OLF Endosymbionts of the Olive Fruit fly, Bactrocera oleae.</title>
        <authorList>
            <person name="Estes A.M."/>
            <person name="Hearn D.J."/>
            <person name="Agarwal S."/>
            <person name="Pierson E.A."/>
            <person name="Dunning-Hotopp J.C."/>
        </authorList>
    </citation>
    <scope>NUCLEOTIDE SEQUENCE [LARGE SCALE GENOMIC DNA]</scope>
    <source>
        <strain evidence="2 4">Oroville</strain>
    </source>
</reference>
<comment type="caution">
    <text evidence="1">The sequence shown here is derived from an EMBL/GenBank/DDBJ whole genome shotgun (WGS) entry which is preliminary data.</text>
</comment>
<evidence type="ECO:0000313" key="2">
    <source>
        <dbReference type="EMBL" id="RAP72103.1"/>
    </source>
</evidence>
<keyword evidence="4" id="KW-1185">Reference proteome</keyword>
<dbReference type="Proteomes" id="UP000243534">
    <property type="component" value="Unassembled WGS sequence"/>
</dbReference>
<dbReference type="AlphaFoldDB" id="A0A1E7Z2K4"/>
<dbReference type="EMBL" id="MAYS01000148">
    <property type="protein sequence ID" value="OFC62973.1"/>
    <property type="molecule type" value="Genomic_DNA"/>
</dbReference>
<sequence>MIGIFSLLTISLNLQAEELLKRRNIEPDLTCANGPAKIKDLSELNLVFGDYSEEDGNLKIIFMLKFLRVIAQM</sequence>
<name>A0A1E7Z2K4_9GAMM</name>
<evidence type="ECO:0000313" key="1">
    <source>
        <dbReference type="EMBL" id="OFC62973.1"/>
    </source>
</evidence>
<reference evidence="1 3" key="1">
    <citation type="submission" date="2016-07" db="EMBL/GenBank/DDBJ databases">
        <authorList>
            <person name="Yuval B."/>
        </authorList>
    </citation>
    <scope>NUCLEOTIDE SEQUENCE [LARGE SCALE GENOMIC DNA]</scope>
    <source>
        <strain evidence="1 3">IL</strain>
    </source>
</reference>
<evidence type="ECO:0000313" key="3">
    <source>
        <dbReference type="Proteomes" id="UP000243534"/>
    </source>
</evidence>
<accession>A0A1E7Z2K4</accession>
<evidence type="ECO:0000313" key="4">
    <source>
        <dbReference type="Proteomes" id="UP000244334"/>
    </source>
</evidence>
<dbReference type="EMBL" id="LJAM02000064">
    <property type="protein sequence ID" value="RAP72103.1"/>
    <property type="molecule type" value="Genomic_DNA"/>
</dbReference>
<dbReference type="RefSeq" id="WP_070134224.1">
    <property type="nucleotide sequence ID" value="NZ_LJAM02000064.1"/>
</dbReference>
<proteinExistence type="predicted"/>
<dbReference type="Proteomes" id="UP000244334">
    <property type="component" value="Unassembled WGS sequence"/>
</dbReference>
<protein>
    <submittedName>
        <fullName evidence="1">Uncharacterized protein</fullName>
    </submittedName>
</protein>
<gene>
    <name evidence="2" type="ORF">ACZ87_01074</name>
    <name evidence="1" type="ORF">BBW68_07275</name>
</gene>
<organism evidence="1 3">
    <name type="scientific">Candidatus Erwinia dacicola</name>
    <dbReference type="NCBI Taxonomy" id="252393"/>
    <lineage>
        <taxon>Bacteria</taxon>
        <taxon>Pseudomonadati</taxon>
        <taxon>Pseudomonadota</taxon>
        <taxon>Gammaproteobacteria</taxon>
        <taxon>Enterobacterales</taxon>
        <taxon>Erwiniaceae</taxon>
        <taxon>Erwinia</taxon>
    </lineage>
</organism>